<dbReference type="Pfam" id="PF12893">
    <property type="entry name" value="Lumazine_bd_2"/>
    <property type="match status" value="1"/>
</dbReference>
<dbReference type="Gene3D" id="3.10.450.50">
    <property type="match status" value="1"/>
</dbReference>
<sequence length="129" mass="14106">MCELENALSKDLEEVTRVLNLYIDGAGNGNADCLWSAFHESARWFGSMDGLDYDIDKDGFTALMVETPGNPSSAKIVDIQIAGTAATATVKEEGFWETNSFTNFFTLAFLDGRWQITCKTFAQTGGSRA</sequence>
<proteinExistence type="predicted"/>
<evidence type="ECO:0000313" key="1">
    <source>
        <dbReference type="EMBL" id="CAB4796779.1"/>
    </source>
</evidence>
<dbReference type="EMBL" id="CAFAAG010000082">
    <property type="protein sequence ID" value="CAB4796779.1"/>
    <property type="molecule type" value="Genomic_DNA"/>
</dbReference>
<dbReference type="AlphaFoldDB" id="A0A6J6XJY7"/>
<gene>
    <name evidence="1" type="ORF">UFOPK2975_01017</name>
</gene>
<dbReference type="InterPro" id="IPR039437">
    <property type="entry name" value="FrzH/put_lumazine-bd"/>
</dbReference>
<dbReference type="InterPro" id="IPR032710">
    <property type="entry name" value="NTF2-like_dom_sf"/>
</dbReference>
<organism evidence="1">
    <name type="scientific">freshwater metagenome</name>
    <dbReference type="NCBI Taxonomy" id="449393"/>
    <lineage>
        <taxon>unclassified sequences</taxon>
        <taxon>metagenomes</taxon>
        <taxon>ecological metagenomes</taxon>
    </lineage>
</organism>
<accession>A0A6J6XJY7</accession>
<name>A0A6J6XJY7_9ZZZZ</name>
<reference evidence="1" key="1">
    <citation type="submission" date="2020-05" db="EMBL/GenBank/DDBJ databases">
        <authorList>
            <person name="Chiriac C."/>
            <person name="Salcher M."/>
            <person name="Ghai R."/>
            <person name="Kavagutti S V."/>
        </authorList>
    </citation>
    <scope>NUCLEOTIDE SEQUENCE</scope>
</reference>
<protein>
    <submittedName>
        <fullName evidence="1">Unannotated protein</fullName>
    </submittedName>
</protein>
<dbReference type="SUPFAM" id="SSF54427">
    <property type="entry name" value="NTF2-like"/>
    <property type="match status" value="1"/>
</dbReference>